<organism evidence="4 5">
    <name type="scientific">Acropora cervicornis</name>
    <name type="common">Staghorn coral</name>
    <dbReference type="NCBI Taxonomy" id="6130"/>
    <lineage>
        <taxon>Eukaryota</taxon>
        <taxon>Metazoa</taxon>
        <taxon>Cnidaria</taxon>
        <taxon>Anthozoa</taxon>
        <taxon>Hexacorallia</taxon>
        <taxon>Scleractinia</taxon>
        <taxon>Astrocoeniina</taxon>
        <taxon>Acroporidae</taxon>
        <taxon>Acropora</taxon>
    </lineage>
</organism>
<dbReference type="Gene3D" id="1.20.900.10">
    <property type="entry name" value="Dbl homology (DH) domain"/>
    <property type="match status" value="1"/>
</dbReference>
<reference evidence="4" key="1">
    <citation type="journal article" date="2023" name="G3 (Bethesda)">
        <title>Whole genome assembly and annotation of the endangered Caribbean coral Acropora cervicornis.</title>
        <authorList>
            <person name="Selwyn J.D."/>
            <person name="Vollmer S.V."/>
        </authorList>
    </citation>
    <scope>NUCLEOTIDE SEQUENCE</scope>
    <source>
        <strain evidence="4">K2</strain>
    </source>
</reference>
<dbReference type="PANTHER" id="PTHR12877:SF7">
    <property type="entry name" value="RHO GUANINE NUCLEOTIDE EXCHANGE FACTOR 10-LIKE PROTEIN"/>
    <property type="match status" value="1"/>
</dbReference>
<dbReference type="InterPro" id="IPR039919">
    <property type="entry name" value="ARHGEF10/ARHGEF17"/>
</dbReference>
<evidence type="ECO:0000256" key="1">
    <source>
        <dbReference type="ARBA" id="ARBA00022658"/>
    </source>
</evidence>
<dbReference type="SMART" id="SM00325">
    <property type="entry name" value="RhoGEF"/>
    <property type="match status" value="1"/>
</dbReference>
<evidence type="ECO:0000313" key="5">
    <source>
        <dbReference type="Proteomes" id="UP001249851"/>
    </source>
</evidence>
<feature type="region of interest" description="Disordered" evidence="2">
    <location>
        <begin position="1334"/>
        <end position="1353"/>
    </location>
</feature>
<gene>
    <name evidence="4" type="ORF">P5673_020131</name>
</gene>
<dbReference type="Proteomes" id="UP001249851">
    <property type="component" value="Unassembled WGS sequence"/>
</dbReference>
<keyword evidence="1" id="KW-0344">Guanine-nucleotide releasing factor</keyword>
<dbReference type="InterPro" id="IPR015943">
    <property type="entry name" value="WD40/YVTN_repeat-like_dom_sf"/>
</dbReference>
<feature type="compositionally biased region" description="Acidic residues" evidence="2">
    <location>
        <begin position="347"/>
        <end position="356"/>
    </location>
</feature>
<keyword evidence="5" id="KW-1185">Reference proteome</keyword>
<feature type="region of interest" description="Disordered" evidence="2">
    <location>
        <begin position="346"/>
        <end position="389"/>
    </location>
</feature>
<comment type="caution">
    <text evidence="4">The sequence shown here is derived from an EMBL/GenBank/DDBJ whole genome shotgun (WGS) entry which is preliminary data.</text>
</comment>
<evidence type="ECO:0000256" key="2">
    <source>
        <dbReference type="SAM" id="MobiDB-lite"/>
    </source>
</evidence>
<dbReference type="FunFam" id="1.20.900.10:FF:000003">
    <property type="entry name" value="Rho guanine nucleotide exchange factor 10 like"/>
    <property type="match status" value="1"/>
</dbReference>
<dbReference type="InterPro" id="IPR035899">
    <property type="entry name" value="DBL_dom_sf"/>
</dbReference>
<dbReference type="InterPro" id="IPR000219">
    <property type="entry name" value="DH_dom"/>
</dbReference>
<dbReference type="Pfam" id="PF19056">
    <property type="entry name" value="WD40_2"/>
    <property type="match status" value="1"/>
</dbReference>
<reference evidence="4" key="2">
    <citation type="journal article" date="2023" name="Science">
        <title>Genomic signatures of disease resistance in endangered staghorn corals.</title>
        <authorList>
            <person name="Vollmer S.V."/>
            <person name="Selwyn J.D."/>
            <person name="Despard B.A."/>
            <person name="Roesel C.L."/>
        </authorList>
    </citation>
    <scope>NUCLEOTIDE SEQUENCE</scope>
    <source>
        <strain evidence="4">K2</strain>
    </source>
</reference>
<dbReference type="GO" id="GO:0005085">
    <property type="term" value="F:guanyl-nucleotide exchange factor activity"/>
    <property type="evidence" value="ECO:0007669"/>
    <property type="project" value="UniProtKB-KW"/>
</dbReference>
<dbReference type="InterPro" id="IPR011047">
    <property type="entry name" value="Quinoprotein_ADH-like_sf"/>
</dbReference>
<accession>A0AAD9V1Y3</accession>
<feature type="region of interest" description="Disordered" evidence="2">
    <location>
        <begin position="292"/>
        <end position="311"/>
    </location>
</feature>
<feature type="domain" description="DH" evidence="3">
    <location>
        <begin position="493"/>
        <end position="678"/>
    </location>
</feature>
<feature type="compositionally biased region" description="Acidic residues" evidence="2">
    <location>
        <begin position="1341"/>
        <end position="1353"/>
    </location>
</feature>
<evidence type="ECO:0000259" key="3">
    <source>
        <dbReference type="PROSITE" id="PS50010"/>
    </source>
</evidence>
<dbReference type="Pfam" id="PF00621">
    <property type="entry name" value="RhoGEF"/>
    <property type="match status" value="1"/>
</dbReference>
<feature type="compositionally biased region" description="Basic and acidic residues" evidence="2">
    <location>
        <begin position="109"/>
        <end position="131"/>
    </location>
</feature>
<dbReference type="InterPro" id="IPR011993">
    <property type="entry name" value="PH-like_dom_sf"/>
</dbReference>
<dbReference type="Pfam" id="PF19057">
    <property type="entry name" value="PH_19"/>
    <property type="match status" value="1"/>
</dbReference>
<dbReference type="SUPFAM" id="SSF50998">
    <property type="entry name" value="Quinoprotein alcohol dehydrogenase-like"/>
    <property type="match status" value="1"/>
</dbReference>
<sequence length="1631" mass="182333">MASQLDESVSSSRDSVIYDDITSGSNSGKEDAPEKNGDSKKDDITSATKNGLESEESLKQCAKKNLCQRSDDDEISVEEGDQGKKMKEGNGPFIEEAVHNLHQEYKDDKELLTPVKTDEDSKLSHPVRDSKGLLYSKPTKPPRRHSQKKTNLKEKRKTENGKSDLENLMESDTVTTERTCLAPKPKPWAISEIKTDAGPMENEPLPLRDHREEPTEIVCKLVRTSSPNQDETPSLSVEAVDTLDTSRRVLSYLEASPEGGKGARKRVESFYDFLYSKEGVNSVVNVTLPSVQDSGRVGSQPTSSEEHAYDEVPLENSISESFGKKSILGSTYDEVIVNQEAYFMPSQDEESDEFSENDPWGSDFETEDDFTDAGSLRVKDDDEEEDPYDSVEISPMMERKRPFKFVSEITHFSPFKKTSASLNIPGLKGHLKGCLGMNKPSTLPYSPISPLKEKVSVDETDGVYVDPDITDSVSYQEPVMPPMPGGLSSQQIKRYQIVKFMLESEGEYMKLLDQLGKQYEIPIRERDLLEPSKIDAIFQHVHGVLQCHAMFNIALSARMPDWTPEEKIGDILYALFCKSTVLDAYSGYVNNFIKAMDTVKLACRTHVAFAQFLKVRRQASWGHHSLHYLMLKPIQRFPQILALLQELLLVTPSDHTDRVPLQLALTQLECLAENLRERKREAELRNRVKLLDGLIAQSHKPLVSGNRYFIRHDDFVQCTVDGESILGTKKRRIIMLSDMLLCVSLIKGKKDRAKHMLIDPRAKYKLKWNVPLNDVEVVEYGPGVNVLTSSYRTTISHSKEGQYRKAYSGCREHFEDLQQDLAVIGQIAGLVATLRRSYQILDRDKVQKWHKALQRTMEEETRLANLYWLELLLPSKPGHHVNYIFSTDSPVVKAEWVTALNTSKLRLSPDNNPGWYLPEDDGTGGVAIQRRNMPLLKDNSSVFSLNQKTKIYSIVSVPECSEPLPGVHDNYNTLWLLCGGGERSGHVTVIKVSLSSSPQVLESFHVTDSNIACGEYVERTCGEENKFKGTVTGRYGFPFPTVWLGTQGGRIYIYNAVDSSRRYVMSVKLPDTVLDIKTANMKIFAGVADGSLVIFKRNEEGTWNFSEPKAVGLGKEPVMAIAVVTENLWCSCGNKLVVVDHDDETIKRVIKVDENSKAKIKHLISYGVGVWVSVWKNPSIKLFHSETMKHVQDINIVSPVTKMQRDIDSQLEKTKLDQVYVTALTADEGLLWIGTSVGVTLVFPLPRLEGIPLVSGKACVAFHSYVSSVRCMHPLKNNPTCRGGELVAPDVGLFREHEVRDACVQTDPWVSGTLGYASRGPTIANQSEVTPIKVTSREAGAEDDSEEEEVHSDDEFNFVEDRQTLNGMQISRAGTSASSVRFDQFQESGSRSSVASSVKSEEFVGKSQFRVDDFARMLSEFKGFGTLPSGASVDEPPRIQVVVSNDKDRTVSREVEGNLNGDEPTGNASTMIDGTPGCECDTEVSVAEEEYVGEQVKFDELQERPPGISSRESETKSDSENQLTSGFDRMPSYLEVFNDSKAPTPTPEASKAQEPIYDSPRQDDSYSLFERSQERASEVAGCAVSGEVENLKPRLPFPVLLVSAGEGYADLRRKRPNENDKEPRIMIWQIS</sequence>
<feature type="region of interest" description="Disordered" evidence="2">
    <location>
        <begin position="1"/>
        <end position="94"/>
    </location>
</feature>
<protein>
    <submittedName>
        <fullName evidence="4">Rho guanine nucleotide exchange factor 10</fullName>
    </submittedName>
</protein>
<feature type="compositionally biased region" description="Polar residues" evidence="2">
    <location>
        <begin position="1"/>
        <end position="14"/>
    </location>
</feature>
<feature type="compositionally biased region" description="Acidic residues" evidence="2">
    <location>
        <begin position="71"/>
        <end position="80"/>
    </location>
</feature>
<proteinExistence type="predicted"/>
<dbReference type="SUPFAM" id="SSF50729">
    <property type="entry name" value="PH domain-like"/>
    <property type="match status" value="1"/>
</dbReference>
<feature type="region of interest" description="Disordered" evidence="2">
    <location>
        <begin position="1493"/>
        <end position="1572"/>
    </location>
</feature>
<dbReference type="GO" id="GO:0005737">
    <property type="term" value="C:cytoplasm"/>
    <property type="evidence" value="ECO:0007669"/>
    <property type="project" value="UniProtKB-ARBA"/>
</dbReference>
<feature type="compositionally biased region" description="Basic and acidic residues" evidence="2">
    <location>
        <begin position="28"/>
        <end position="44"/>
    </location>
</feature>
<feature type="compositionally biased region" description="Basic residues" evidence="2">
    <location>
        <begin position="140"/>
        <end position="150"/>
    </location>
</feature>
<name>A0AAD9V1Y3_ACRCE</name>
<feature type="region of interest" description="Disordered" evidence="2">
    <location>
        <begin position="1448"/>
        <end position="1476"/>
    </location>
</feature>
<dbReference type="EMBL" id="JARQWQ010000048">
    <property type="protein sequence ID" value="KAK2557765.1"/>
    <property type="molecule type" value="Genomic_DNA"/>
</dbReference>
<evidence type="ECO:0000313" key="4">
    <source>
        <dbReference type="EMBL" id="KAK2557765.1"/>
    </source>
</evidence>
<dbReference type="PROSITE" id="PS50010">
    <property type="entry name" value="DH_2"/>
    <property type="match status" value="1"/>
</dbReference>
<feature type="compositionally biased region" description="Basic and acidic residues" evidence="2">
    <location>
        <begin position="151"/>
        <end position="165"/>
    </location>
</feature>
<dbReference type="Gene3D" id="2.30.29.30">
    <property type="entry name" value="Pleckstrin-homology domain (PH domain)/Phosphotyrosine-binding domain (PTB)"/>
    <property type="match status" value="1"/>
</dbReference>
<dbReference type="Gene3D" id="2.130.10.10">
    <property type="entry name" value="YVTN repeat-like/Quinoprotein amine dehydrogenase"/>
    <property type="match status" value="1"/>
</dbReference>
<dbReference type="GO" id="GO:0051496">
    <property type="term" value="P:positive regulation of stress fiber assembly"/>
    <property type="evidence" value="ECO:0007669"/>
    <property type="project" value="TreeGrafter"/>
</dbReference>
<dbReference type="SUPFAM" id="SSF48065">
    <property type="entry name" value="DBL homology domain (DH-domain)"/>
    <property type="match status" value="1"/>
</dbReference>
<dbReference type="GO" id="GO:0030036">
    <property type="term" value="P:actin cytoskeleton organization"/>
    <property type="evidence" value="ECO:0007669"/>
    <property type="project" value="TreeGrafter"/>
</dbReference>
<dbReference type="PANTHER" id="PTHR12877">
    <property type="entry name" value="RHO GUANINE NUCLEOTIDE EXCHANGE FACTOR"/>
    <property type="match status" value="1"/>
</dbReference>
<feature type="region of interest" description="Disordered" evidence="2">
    <location>
        <begin position="109"/>
        <end position="212"/>
    </location>
</feature>
<feature type="compositionally biased region" description="Polar residues" evidence="2">
    <location>
        <begin position="292"/>
        <end position="303"/>
    </location>
</feature>